<dbReference type="GO" id="GO:0004065">
    <property type="term" value="F:arylsulfatase activity"/>
    <property type="evidence" value="ECO:0007669"/>
    <property type="project" value="TreeGrafter"/>
</dbReference>
<keyword evidence="3" id="KW-1185">Reference proteome</keyword>
<dbReference type="SUPFAM" id="SSF53649">
    <property type="entry name" value="Alkaline phosphatase-like"/>
    <property type="match status" value="1"/>
</dbReference>
<dbReference type="Pfam" id="PF00884">
    <property type="entry name" value="Sulfatase"/>
    <property type="match status" value="1"/>
</dbReference>
<dbReference type="EMBL" id="ARYH01000001">
    <property type="protein sequence ID" value="KCZ86089.1"/>
    <property type="molecule type" value="Genomic_DNA"/>
</dbReference>
<dbReference type="PANTHER" id="PTHR46615">
    <property type="entry name" value="ARYLSULFATASE K"/>
    <property type="match status" value="1"/>
</dbReference>
<organism evidence="2 3">
    <name type="scientific">Hyphomonas adhaerens MHS-3</name>
    <dbReference type="NCBI Taxonomy" id="1280949"/>
    <lineage>
        <taxon>Bacteria</taxon>
        <taxon>Pseudomonadati</taxon>
        <taxon>Pseudomonadota</taxon>
        <taxon>Alphaproteobacteria</taxon>
        <taxon>Hyphomonadales</taxon>
        <taxon>Hyphomonadaceae</taxon>
        <taxon>Hyphomonas</taxon>
    </lineage>
</organism>
<gene>
    <name evidence="2" type="ORF">HAD_10400</name>
</gene>
<dbReference type="CDD" id="cd16035">
    <property type="entry name" value="sulfatase_like"/>
    <property type="match status" value="1"/>
</dbReference>
<dbReference type="STRING" id="1280949.HAD_10400"/>
<reference evidence="2 3" key="1">
    <citation type="journal article" date="2014" name="Antonie Van Leeuwenhoek">
        <title>Hyphomonas beringensis sp. nov. and Hyphomonas chukchiensis sp. nov., isolated from surface seawater of the Bering Sea and Chukchi Sea.</title>
        <authorList>
            <person name="Li C."/>
            <person name="Lai Q."/>
            <person name="Li G."/>
            <person name="Dong C."/>
            <person name="Wang J."/>
            <person name="Liao Y."/>
            <person name="Shao Z."/>
        </authorList>
    </citation>
    <scope>NUCLEOTIDE SEQUENCE [LARGE SCALE GENOMIC DNA]</scope>
    <source>
        <strain evidence="2 3">MHS-3</strain>
    </source>
</reference>
<protein>
    <submittedName>
        <fullName evidence="2">Sulfatase</fullName>
    </submittedName>
</protein>
<accession>A0A069E7Y3</accession>
<evidence type="ECO:0000313" key="3">
    <source>
        <dbReference type="Proteomes" id="UP000027446"/>
    </source>
</evidence>
<dbReference type="InterPro" id="IPR000917">
    <property type="entry name" value="Sulfatase_N"/>
</dbReference>
<dbReference type="InterPro" id="IPR051849">
    <property type="entry name" value="GAG-degrading_sulfatase"/>
</dbReference>
<comment type="caution">
    <text evidence="2">The sequence shown here is derived from an EMBL/GenBank/DDBJ whole genome shotgun (WGS) entry which is preliminary data.</text>
</comment>
<feature type="domain" description="Sulfatase N-terminal" evidence="1">
    <location>
        <begin position="22"/>
        <end position="352"/>
    </location>
</feature>
<sequence length="526" mass="58309">MSDQQFGLPDLPSSLDLPGHEALLKTGASFTNFHVHLTPCGPSRSTLYTGRHIQQTKVIANPSNPPYPELSPDIATVGTFLKARGYQTRYKGKWHLSLLGDSSEKALISASKSRALEPYGFSQFNEYGDPTGYTWGGLRYDPGIASDAISMIEDMRADADDGTPWFLAVNFVNPHDIMFYDATGEQEQTRLAQGFISPLKGDPEIGPYRDFLDAPLPASLMGDDLSTKPQSHRDQLVGLDYIFGVMERKDEEAWRRYRNYYFNCVRDLDRSVDVLLRGLKASGQADNTIVVFCADHGEMAGAHGLRQKLSTIYKENLRVPFIVRHPDVNGGFETKALASAVDLVPTLLSLAGNGKTGEDDAVTLPGLDVSGAIGSASGRTRRDEEGILFNNATVYGWDNDFLKQQLNAFANRDTETLDALQKTGPSLKNRVLIRGVHDGRYKFARYFAPAQHHIPDTWDDLLQYNDLELYDTLNDPDEMVNLAADPGLYKGEIERLNGMTNALIRREVGDDTGAEYPGPPERYNTV</sequence>
<dbReference type="PANTHER" id="PTHR46615:SF1">
    <property type="entry name" value="ARYLSULFATASE K"/>
    <property type="match status" value="1"/>
</dbReference>
<dbReference type="Proteomes" id="UP000027446">
    <property type="component" value="Unassembled WGS sequence"/>
</dbReference>
<evidence type="ECO:0000259" key="1">
    <source>
        <dbReference type="Pfam" id="PF00884"/>
    </source>
</evidence>
<dbReference type="eggNOG" id="COG3119">
    <property type="taxonomic scope" value="Bacteria"/>
</dbReference>
<proteinExistence type="predicted"/>
<dbReference type="AlphaFoldDB" id="A0A069E7Y3"/>
<dbReference type="InterPro" id="IPR017850">
    <property type="entry name" value="Alkaline_phosphatase_core_sf"/>
</dbReference>
<name>A0A069E7Y3_9PROT</name>
<dbReference type="PATRIC" id="fig|1280949.3.peg.2126"/>
<dbReference type="Gene3D" id="3.40.720.10">
    <property type="entry name" value="Alkaline Phosphatase, subunit A"/>
    <property type="match status" value="1"/>
</dbReference>
<evidence type="ECO:0000313" key="2">
    <source>
        <dbReference type="EMBL" id="KCZ86089.1"/>
    </source>
</evidence>
<dbReference type="GO" id="GO:0015024">
    <property type="term" value="F:glucuronate-2-sulfatase activity"/>
    <property type="evidence" value="ECO:0007669"/>
    <property type="project" value="TreeGrafter"/>
</dbReference>